<evidence type="ECO:0000313" key="2">
    <source>
        <dbReference type="EMBL" id="KKS86585.1"/>
    </source>
</evidence>
<evidence type="ECO:0000256" key="1">
    <source>
        <dbReference type="SAM" id="Phobius"/>
    </source>
</evidence>
<comment type="caution">
    <text evidence="2">The sequence shown here is derived from an EMBL/GenBank/DDBJ whole genome shotgun (WGS) entry which is preliminary data.</text>
</comment>
<dbReference type="Proteomes" id="UP000034050">
    <property type="component" value="Unassembled WGS sequence"/>
</dbReference>
<sequence>MSRRSPEIKDGGEFSNRGPLEVARAIRGTELLERAFPPEPDFPIELHSSLPDQGGCRYAILFAAVTFTVCGAGAFCVGILSNLPTLK</sequence>
<accession>A0A0G1CLD4</accession>
<proteinExistence type="predicted"/>
<gene>
    <name evidence="2" type="ORF">UV61_C0008G0038</name>
</gene>
<dbReference type="AlphaFoldDB" id="A0A0G1CLD4"/>
<organism evidence="2 3">
    <name type="scientific">Candidatus Gottesmanbacteria bacterium GW2011_GWB1_43_11</name>
    <dbReference type="NCBI Taxonomy" id="1618446"/>
    <lineage>
        <taxon>Bacteria</taxon>
        <taxon>Candidatus Gottesmaniibacteriota</taxon>
    </lineage>
</organism>
<dbReference type="EMBL" id="LCFD01000008">
    <property type="protein sequence ID" value="KKS86585.1"/>
    <property type="molecule type" value="Genomic_DNA"/>
</dbReference>
<keyword evidence="1" id="KW-0472">Membrane</keyword>
<evidence type="ECO:0000313" key="3">
    <source>
        <dbReference type="Proteomes" id="UP000034050"/>
    </source>
</evidence>
<keyword evidence="1" id="KW-0812">Transmembrane</keyword>
<protein>
    <submittedName>
        <fullName evidence="2">Uncharacterized protein</fullName>
    </submittedName>
</protein>
<feature type="transmembrane region" description="Helical" evidence="1">
    <location>
        <begin position="58"/>
        <end position="80"/>
    </location>
</feature>
<dbReference type="STRING" id="1618446.UV61_C0008G0038"/>
<name>A0A0G1CLD4_9BACT</name>
<reference evidence="2 3" key="1">
    <citation type="journal article" date="2015" name="Nature">
        <title>rRNA introns, odd ribosomes, and small enigmatic genomes across a large radiation of phyla.</title>
        <authorList>
            <person name="Brown C.T."/>
            <person name="Hug L.A."/>
            <person name="Thomas B.C."/>
            <person name="Sharon I."/>
            <person name="Castelle C.J."/>
            <person name="Singh A."/>
            <person name="Wilkins M.J."/>
            <person name="Williams K.H."/>
            <person name="Banfield J.F."/>
        </authorList>
    </citation>
    <scope>NUCLEOTIDE SEQUENCE [LARGE SCALE GENOMIC DNA]</scope>
</reference>
<keyword evidence="1" id="KW-1133">Transmembrane helix</keyword>